<dbReference type="InterPro" id="IPR000715">
    <property type="entry name" value="Glycosyl_transferase_4"/>
</dbReference>
<dbReference type="InterPro" id="IPR036291">
    <property type="entry name" value="NAD(P)-bd_dom_sf"/>
</dbReference>
<dbReference type="GO" id="GO:0071555">
    <property type="term" value="P:cell wall organization"/>
    <property type="evidence" value="ECO:0007669"/>
    <property type="project" value="TreeGrafter"/>
</dbReference>
<dbReference type="AlphaFoldDB" id="A0A537LUI0"/>
<evidence type="ECO:0000256" key="2">
    <source>
        <dbReference type="ARBA" id="ARBA00022475"/>
    </source>
</evidence>
<feature type="transmembrane region" description="Helical" evidence="8">
    <location>
        <begin position="43"/>
        <end position="62"/>
    </location>
</feature>
<evidence type="ECO:0000256" key="4">
    <source>
        <dbReference type="ARBA" id="ARBA00022692"/>
    </source>
</evidence>
<feature type="transmembrane region" description="Helical" evidence="8">
    <location>
        <begin position="6"/>
        <end position="31"/>
    </location>
</feature>
<feature type="transmembrane region" description="Helical" evidence="8">
    <location>
        <begin position="223"/>
        <end position="246"/>
    </location>
</feature>
<feature type="transmembrane region" description="Helical" evidence="8">
    <location>
        <begin position="171"/>
        <end position="189"/>
    </location>
</feature>
<dbReference type="PANTHER" id="PTHR22926:SF3">
    <property type="entry name" value="UNDECAPRENYL-PHOSPHATE ALPHA-N-ACETYLGLUCOSAMINYL 1-PHOSPHATE TRANSFERASE"/>
    <property type="match status" value="1"/>
</dbReference>
<evidence type="ECO:0000256" key="5">
    <source>
        <dbReference type="ARBA" id="ARBA00022989"/>
    </source>
</evidence>
<keyword evidence="5 8" id="KW-1133">Transmembrane helix</keyword>
<protein>
    <recommendedName>
        <fullName evidence="11">Glycosyl transferase</fullName>
    </recommendedName>
</protein>
<dbReference type="PANTHER" id="PTHR22926">
    <property type="entry name" value="PHOSPHO-N-ACETYLMURAMOYL-PENTAPEPTIDE-TRANSFERASE"/>
    <property type="match status" value="1"/>
</dbReference>
<comment type="caution">
    <text evidence="9">The sequence shown here is derived from an EMBL/GenBank/DDBJ whole genome shotgun (WGS) entry which is preliminary data.</text>
</comment>
<feature type="transmembrane region" description="Helical" evidence="8">
    <location>
        <begin position="68"/>
        <end position="86"/>
    </location>
</feature>
<feature type="transmembrane region" description="Helical" evidence="8">
    <location>
        <begin position="98"/>
        <end position="115"/>
    </location>
</feature>
<feature type="transmembrane region" description="Helical" evidence="8">
    <location>
        <begin position="277"/>
        <end position="298"/>
    </location>
</feature>
<proteinExistence type="predicted"/>
<dbReference type="Pfam" id="PF13727">
    <property type="entry name" value="CoA_binding_3"/>
    <property type="match status" value="1"/>
</dbReference>
<evidence type="ECO:0000313" key="9">
    <source>
        <dbReference type="EMBL" id="TMJ11666.1"/>
    </source>
</evidence>
<feature type="binding site" evidence="7">
    <location>
        <position position="198"/>
    </location>
    <ligand>
        <name>Mg(2+)</name>
        <dbReference type="ChEBI" id="CHEBI:18420"/>
    </ligand>
</feature>
<keyword evidence="3" id="KW-0808">Transferase</keyword>
<keyword evidence="4 8" id="KW-0812">Transmembrane</keyword>
<gene>
    <name evidence="9" type="ORF">E6G98_04530</name>
</gene>
<dbReference type="SUPFAM" id="SSF51735">
    <property type="entry name" value="NAD(P)-binding Rossmann-fold domains"/>
    <property type="match status" value="1"/>
</dbReference>
<keyword evidence="7" id="KW-0460">Magnesium</keyword>
<evidence type="ECO:0000256" key="8">
    <source>
        <dbReference type="SAM" id="Phobius"/>
    </source>
</evidence>
<dbReference type="Pfam" id="PF00953">
    <property type="entry name" value="Glycos_transf_4"/>
    <property type="match status" value="1"/>
</dbReference>
<feature type="transmembrane region" description="Helical" evidence="8">
    <location>
        <begin position="386"/>
        <end position="404"/>
    </location>
</feature>
<dbReference type="EMBL" id="VBAI01000053">
    <property type="protein sequence ID" value="TMJ11666.1"/>
    <property type="molecule type" value="Genomic_DNA"/>
</dbReference>
<evidence type="ECO:0000256" key="3">
    <source>
        <dbReference type="ARBA" id="ARBA00022679"/>
    </source>
</evidence>
<evidence type="ECO:0000313" key="10">
    <source>
        <dbReference type="Proteomes" id="UP000315217"/>
    </source>
</evidence>
<keyword evidence="2" id="KW-1003">Cell membrane</keyword>
<keyword evidence="6 8" id="KW-0472">Membrane</keyword>
<dbReference type="GO" id="GO:0005886">
    <property type="term" value="C:plasma membrane"/>
    <property type="evidence" value="ECO:0007669"/>
    <property type="project" value="UniProtKB-SubCell"/>
</dbReference>
<accession>A0A537LUI0</accession>
<feature type="transmembrane region" description="Helical" evidence="8">
    <location>
        <begin position="201"/>
        <end position="217"/>
    </location>
</feature>
<feature type="transmembrane region" description="Helical" evidence="8">
    <location>
        <begin position="304"/>
        <end position="321"/>
    </location>
</feature>
<feature type="transmembrane region" description="Helical" evidence="8">
    <location>
        <begin position="121"/>
        <end position="140"/>
    </location>
</feature>
<feature type="transmembrane region" description="Helical" evidence="8">
    <location>
        <begin position="416"/>
        <end position="437"/>
    </location>
</feature>
<evidence type="ECO:0008006" key="11">
    <source>
        <dbReference type="Google" id="ProtNLM"/>
    </source>
</evidence>
<reference evidence="9 10" key="1">
    <citation type="journal article" date="2019" name="Nat. Microbiol.">
        <title>Mediterranean grassland soil C-N compound turnover is dependent on rainfall and depth, and is mediated by genomically divergent microorganisms.</title>
        <authorList>
            <person name="Diamond S."/>
            <person name="Andeer P.F."/>
            <person name="Li Z."/>
            <person name="Crits-Christoph A."/>
            <person name="Burstein D."/>
            <person name="Anantharaman K."/>
            <person name="Lane K.R."/>
            <person name="Thomas B.C."/>
            <person name="Pan C."/>
            <person name="Northen T.R."/>
            <person name="Banfield J.F."/>
        </authorList>
    </citation>
    <scope>NUCLEOTIDE SEQUENCE [LARGE SCALE GENOMIC DNA]</scope>
    <source>
        <strain evidence="9">NP_1</strain>
    </source>
</reference>
<feature type="transmembrane region" description="Helical" evidence="8">
    <location>
        <begin position="348"/>
        <end position="366"/>
    </location>
</feature>
<dbReference type="GO" id="GO:0046872">
    <property type="term" value="F:metal ion binding"/>
    <property type="evidence" value="ECO:0007669"/>
    <property type="project" value="UniProtKB-KW"/>
</dbReference>
<evidence type="ECO:0000256" key="7">
    <source>
        <dbReference type="PIRSR" id="PIRSR600715-1"/>
    </source>
</evidence>
<feature type="transmembrane region" description="Helical" evidence="8">
    <location>
        <begin position="147"/>
        <end position="165"/>
    </location>
</feature>
<dbReference type="Gene3D" id="3.40.50.720">
    <property type="entry name" value="NAD(P)-binding Rossmann-like Domain"/>
    <property type="match status" value="1"/>
</dbReference>
<sequence>MSYLLLFIVSFLLSWALTWGVRLVAPTVGLIDLPRADRWHRRRVPRAGGVAIYLAFMIPLLLRGPNLPQLAPLIAGGTAIFLVGLIDDFFHLENRSKLMLLIVCAVIPVLLGLRFEMVPPVVGIPLALVWILGATNAFNWLDNMDGVAAGVGAIASANLFVLSVGGRSEMAYVPVLLAGATLGFLAHNFPPARIFMGDSGSGFLGFALATLALMGSYKDVSNVLATLLTPGLILAVPIFDTAVVTAQRLLNRRPLFQGGRDHPAHRLVALGLRERKVVLMLYGLSILSGVVALAASFLSPPAGLSMSVLFALGFVALGLVLSEVRTYDSRPAGNGITPLPLPFRNKRWILFMCVDLALIPIAYYGAHLLRYDGALSASVTSAFVRTLPVVVAAKMVGFYATGVYRGNWRYAGVLDFVRLAQGVLAGSLISVAVVFFWMRLQAFSRAVFVLDGILTLTLIAGSRISVSAIRDYLVAHTENGRRALIVGADGQGALLVRMLRDNSALGYRPVGFVDDDLSRMGSMVQGLAVLGSRKDLGRLIRRHHVEEVLLATPACPPEVVQEIRAQCDVSGVAMKQLGLTLG</sequence>
<dbReference type="CDD" id="cd06853">
    <property type="entry name" value="GT_WecA_like"/>
    <property type="match status" value="1"/>
</dbReference>
<name>A0A537LUI0_9BACT</name>
<organism evidence="9 10">
    <name type="scientific">Candidatus Segetimicrobium genomatis</name>
    <dbReference type="NCBI Taxonomy" id="2569760"/>
    <lineage>
        <taxon>Bacteria</taxon>
        <taxon>Bacillati</taxon>
        <taxon>Candidatus Sysuimicrobiota</taxon>
        <taxon>Candidatus Sysuimicrobiia</taxon>
        <taxon>Candidatus Sysuimicrobiales</taxon>
        <taxon>Candidatus Segetimicrobiaceae</taxon>
        <taxon>Candidatus Segetimicrobium</taxon>
    </lineage>
</organism>
<keyword evidence="7" id="KW-0479">Metal-binding</keyword>
<dbReference type="GO" id="GO:0016780">
    <property type="term" value="F:phosphotransferase activity, for other substituted phosphate groups"/>
    <property type="evidence" value="ECO:0007669"/>
    <property type="project" value="InterPro"/>
</dbReference>
<dbReference type="Proteomes" id="UP000315217">
    <property type="component" value="Unassembled WGS sequence"/>
</dbReference>
<dbReference type="GO" id="GO:0009103">
    <property type="term" value="P:lipopolysaccharide biosynthetic process"/>
    <property type="evidence" value="ECO:0007669"/>
    <property type="project" value="TreeGrafter"/>
</dbReference>
<dbReference type="GO" id="GO:0044038">
    <property type="term" value="P:cell wall macromolecule biosynthetic process"/>
    <property type="evidence" value="ECO:0007669"/>
    <property type="project" value="TreeGrafter"/>
</dbReference>
<evidence type="ECO:0000256" key="1">
    <source>
        <dbReference type="ARBA" id="ARBA00004651"/>
    </source>
</evidence>
<comment type="cofactor">
    <cofactor evidence="7">
        <name>Mg(2+)</name>
        <dbReference type="ChEBI" id="CHEBI:18420"/>
    </cofactor>
</comment>
<feature type="binding site" evidence="7">
    <location>
        <position position="139"/>
    </location>
    <ligand>
        <name>Mg(2+)</name>
        <dbReference type="ChEBI" id="CHEBI:18420"/>
    </ligand>
</feature>
<evidence type="ECO:0000256" key="6">
    <source>
        <dbReference type="ARBA" id="ARBA00023136"/>
    </source>
</evidence>
<comment type="subcellular location">
    <subcellularLocation>
        <location evidence="1">Cell membrane</location>
        <topology evidence="1">Multi-pass membrane protein</topology>
    </subcellularLocation>
</comment>